<feature type="coiled-coil region" evidence="2">
    <location>
        <begin position="102"/>
        <end position="133"/>
    </location>
</feature>
<dbReference type="InterPro" id="IPR030190">
    <property type="entry name" value="MacA_alpha-hairpin_sf"/>
</dbReference>
<dbReference type="HOGENOM" id="CLU_096758_0_0_4"/>
<evidence type="ECO:0000259" key="4">
    <source>
        <dbReference type="Pfam" id="PF25917"/>
    </source>
</evidence>
<evidence type="ECO:0000256" key="2">
    <source>
        <dbReference type="SAM" id="Coils"/>
    </source>
</evidence>
<proteinExistence type="predicted"/>
<dbReference type="InterPro" id="IPR058625">
    <property type="entry name" value="MdtA-like_BSH"/>
</dbReference>
<dbReference type="GO" id="GO:1990195">
    <property type="term" value="C:macrolide transmembrane transporter complex"/>
    <property type="evidence" value="ECO:0007669"/>
    <property type="project" value="InterPro"/>
</dbReference>
<feature type="compositionally biased region" description="Basic residues" evidence="3">
    <location>
        <begin position="12"/>
        <end position="21"/>
    </location>
</feature>
<dbReference type="PANTHER" id="PTHR30469:SF33">
    <property type="entry name" value="SLR1207 PROTEIN"/>
    <property type="match status" value="1"/>
</dbReference>
<protein>
    <submittedName>
        <fullName evidence="5">WGS project CAFE00000000 data, contig bkir_c67</fullName>
    </submittedName>
</protein>
<dbReference type="STRING" id="1055526.BKIR_c67_4299"/>
<gene>
    <name evidence="5" type="ORF">BKIR_c67_4299</name>
</gene>
<dbReference type="GO" id="GO:0019898">
    <property type="term" value="C:extrinsic component of membrane"/>
    <property type="evidence" value="ECO:0007669"/>
    <property type="project" value="InterPro"/>
</dbReference>
<evidence type="ECO:0000313" key="5">
    <source>
        <dbReference type="EMBL" id="CCD40292.1"/>
    </source>
</evidence>
<dbReference type="Pfam" id="PF25917">
    <property type="entry name" value="BSH_RND"/>
    <property type="match status" value="1"/>
</dbReference>
<feature type="region of interest" description="Disordered" evidence="3">
    <location>
        <begin position="1"/>
        <end position="37"/>
    </location>
</feature>
<dbReference type="GO" id="GO:0030313">
    <property type="term" value="C:cell envelope"/>
    <property type="evidence" value="ECO:0007669"/>
    <property type="project" value="UniProtKB-SubCell"/>
</dbReference>
<organism evidence="5 6">
    <name type="scientific">Candidatus Paraburkholderia kirkii UZHbot1</name>
    <dbReference type="NCBI Taxonomy" id="1055526"/>
    <lineage>
        <taxon>Bacteria</taxon>
        <taxon>Pseudomonadati</taxon>
        <taxon>Pseudomonadota</taxon>
        <taxon>Betaproteobacteria</taxon>
        <taxon>Burkholderiales</taxon>
        <taxon>Burkholderiaceae</taxon>
        <taxon>Paraburkholderia</taxon>
    </lineage>
</organism>
<evidence type="ECO:0000256" key="3">
    <source>
        <dbReference type="SAM" id="MobiDB-lite"/>
    </source>
</evidence>
<feature type="compositionally biased region" description="Polar residues" evidence="3">
    <location>
        <begin position="1"/>
        <end position="11"/>
    </location>
</feature>
<name>U3UB01_9BURK</name>
<dbReference type="GO" id="GO:1990961">
    <property type="term" value="P:xenobiotic detoxification by transmembrane export across the plasma membrane"/>
    <property type="evidence" value="ECO:0007669"/>
    <property type="project" value="InterPro"/>
</dbReference>
<evidence type="ECO:0000256" key="1">
    <source>
        <dbReference type="ARBA" id="ARBA00023054"/>
    </source>
</evidence>
<accession>U3UB01</accession>
<reference evidence="5 6" key="1">
    <citation type="submission" date="2011-09" db="EMBL/GenBank/DDBJ databases">
        <authorList>
            <person name="Carlier A."/>
        </authorList>
    </citation>
    <scope>NUCLEOTIDE SEQUENCE [LARGE SCALE GENOMIC DNA]</scope>
    <source>
        <strain evidence="5 6">UZHbot1</strain>
    </source>
</reference>
<reference evidence="5 6" key="2">
    <citation type="submission" date="2011-10" db="EMBL/GenBank/DDBJ databases">
        <title>Draft genome sequence of Candidatus Burkholderia kirkii.</title>
        <authorList>
            <person name="Carlier A.L."/>
            <person name="Eberl L."/>
        </authorList>
    </citation>
    <scope>NUCLEOTIDE SEQUENCE [LARGE SCALE GENOMIC DNA]</scope>
    <source>
        <strain evidence="5 6">UZHbot1</strain>
    </source>
</reference>
<dbReference type="EMBL" id="CAFE01000243">
    <property type="protein sequence ID" value="CCD40292.1"/>
    <property type="molecule type" value="Genomic_DNA"/>
</dbReference>
<sequence length="206" mass="22685">MQVSPSQSQVSNRRHRVRRRCAPSASNPISNRFPRGQGPTYLTAKVERGNIEDEVLAVGILQAFRQVDVGAQVSGQLKELDVKLGNAVKAGQRLAEIDPILLQNALKVAEATKENLQAQRRAAEAQLWQAEFTYHSQEQMLSDEATPRQDFETARAQLEAQRANLASFDAQIKEEAGIQVETAKANLSFTCITAPMDGKVVAIMTQ</sequence>
<dbReference type="GO" id="GO:0015562">
    <property type="term" value="F:efflux transmembrane transporter activity"/>
    <property type="evidence" value="ECO:0007669"/>
    <property type="project" value="TreeGrafter"/>
</dbReference>
<dbReference type="BioCyc" id="CBUR1055526:G10QW-2129-MONOMER"/>
<dbReference type="Gene3D" id="6.10.140.1990">
    <property type="match status" value="1"/>
</dbReference>
<keyword evidence="6" id="KW-1185">Reference proteome</keyword>
<feature type="domain" description="Multidrug resistance protein MdtA-like barrel-sandwich hybrid" evidence="4">
    <location>
        <begin position="65"/>
        <end position="205"/>
    </location>
</feature>
<dbReference type="PANTHER" id="PTHR30469">
    <property type="entry name" value="MULTIDRUG RESISTANCE PROTEIN MDTA"/>
    <property type="match status" value="1"/>
</dbReference>
<evidence type="ECO:0000313" key="6">
    <source>
        <dbReference type="Proteomes" id="UP000003511"/>
    </source>
</evidence>
<dbReference type="SUPFAM" id="SSF111369">
    <property type="entry name" value="HlyD-like secretion proteins"/>
    <property type="match status" value="1"/>
</dbReference>
<dbReference type="Gene3D" id="2.40.50.100">
    <property type="match status" value="1"/>
</dbReference>
<dbReference type="AlphaFoldDB" id="U3UB01"/>
<dbReference type="Proteomes" id="UP000003511">
    <property type="component" value="Unassembled WGS sequence"/>
</dbReference>
<comment type="caution">
    <text evidence="5">The sequence shown here is derived from an EMBL/GenBank/DDBJ whole genome shotgun (WGS) entry which is preliminary data.</text>
</comment>
<dbReference type="GO" id="GO:1990281">
    <property type="term" value="C:efflux pump complex"/>
    <property type="evidence" value="ECO:0007669"/>
    <property type="project" value="TreeGrafter"/>
</dbReference>
<keyword evidence="1 2" id="KW-0175">Coiled coil</keyword>